<comment type="caution">
    <text evidence="1">The sequence shown here is derived from an EMBL/GenBank/DDBJ whole genome shotgun (WGS) entry which is preliminary data.</text>
</comment>
<name>A0A0F9DS76_9ZZZZ</name>
<proteinExistence type="predicted"/>
<reference evidence="1" key="1">
    <citation type="journal article" date="2015" name="Nature">
        <title>Complex archaea that bridge the gap between prokaryotes and eukaryotes.</title>
        <authorList>
            <person name="Spang A."/>
            <person name="Saw J.H."/>
            <person name="Jorgensen S.L."/>
            <person name="Zaremba-Niedzwiedzka K."/>
            <person name="Martijn J."/>
            <person name="Lind A.E."/>
            <person name="van Eijk R."/>
            <person name="Schleper C."/>
            <person name="Guy L."/>
            <person name="Ettema T.J."/>
        </authorList>
    </citation>
    <scope>NUCLEOTIDE SEQUENCE</scope>
</reference>
<gene>
    <name evidence="1" type="ORF">LCGC14_2454650</name>
</gene>
<evidence type="ECO:0000313" key="1">
    <source>
        <dbReference type="EMBL" id="KKL20521.1"/>
    </source>
</evidence>
<sequence length="60" mass="7350">MKRPAKFRVGQILVDSISQVPFRVVKKEYADGEWFYWDFRGNGWHYQYELRPLNKKEREG</sequence>
<protein>
    <submittedName>
        <fullName evidence="1">Uncharacterized protein</fullName>
    </submittedName>
</protein>
<dbReference type="EMBL" id="LAZR01038067">
    <property type="protein sequence ID" value="KKL20521.1"/>
    <property type="molecule type" value="Genomic_DNA"/>
</dbReference>
<organism evidence="1">
    <name type="scientific">marine sediment metagenome</name>
    <dbReference type="NCBI Taxonomy" id="412755"/>
    <lineage>
        <taxon>unclassified sequences</taxon>
        <taxon>metagenomes</taxon>
        <taxon>ecological metagenomes</taxon>
    </lineage>
</organism>
<accession>A0A0F9DS76</accession>
<dbReference type="AlphaFoldDB" id="A0A0F9DS76"/>